<dbReference type="EMBL" id="CVRI01000020">
    <property type="protein sequence ID" value="CRK90563.1"/>
    <property type="molecule type" value="Genomic_DNA"/>
</dbReference>
<proteinExistence type="predicted"/>
<name>A0A1J1HRG1_9DIPT</name>
<protein>
    <submittedName>
        <fullName evidence="1">CLUMA_CG004266, isoform A</fullName>
    </submittedName>
</protein>
<organism evidence="1 2">
    <name type="scientific">Clunio marinus</name>
    <dbReference type="NCBI Taxonomy" id="568069"/>
    <lineage>
        <taxon>Eukaryota</taxon>
        <taxon>Metazoa</taxon>
        <taxon>Ecdysozoa</taxon>
        <taxon>Arthropoda</taxon>
        <taxon>Hexapoda</taxon>
        <taxon>Insecta</taxon>
        <taxon>Pterygota</taxon>
        <taxon>Neoptera</taxon>
        <taxon>Endopterygota</taxon>
        <taxon>Diptera</taxon>
        <taxon>Nematocera</taxon>
        <taxon>Chironomoidea</taxon>
        <taxon>Chironomidae</taxon>
        <taxon>Clunio</taxon>
    </lineage>
</organism>
<evidence type="ECO:0000313" key="1">
    <source>
        <dbReference type="EMBL" id="CRK90563.1"/>
    </source>
</evidence>
<accession>A0A1J1HRG1</accession>
<evidence type="ECO:0000313" key="2">
    <source>
        <dbReference type="Proteomes" id="UP000183832"/>
    </source>
</evidence>
<sequence>MENEISVYENCGFWERNQLQSAPDENGRRVQSSMTHHEKKINRRDIESTTRHCYELKRDMITVLCLFGSRIESNLSQSALVEVQGETLNFLNCFESFYVENRTELTKVIQCRASPLRETKALNRLSFPTFALCLVVREKLQSNATLIVTLSQHSTPNDEPYEKR</sequence>
<dbReference type="AlphaFoldDB" id="A0A1J1HRG1"/>
<reference evidence="1 2" key="1">
    <citation type="submission" date="2015-04" db="EMBL/GenBank/DDBJ databases">
        <authorList>
            <person name="Syromyatnikov M.Y."/>
            <person name="Popov V.N."/>
        </authorList>
    </citation>
    <scope>NUCLEOTIDE SEQUENCE [LARGE SCALE GENOMIC DNA]</scope>
</reference>
<keyword evidence="2" id="KW-1185">Reference proteome</keyword>
<gene>
    <name evidence="1" type="ORF">CLUMA_CG004266</name>
</gene>
<dbReference type="Proteomes" id="UP000183832">
    <property type="component" value="Unassembled WGS sequence"/>
</dbReference>